<dbReference type="GO" id="GO:0005737">
    <property type="term" value="C:cytoplasm"/>
    <property type="evidence" value="ECO:0007669"/>
    <property type="project" value="UniProtKB-SubCell"/>
</dbReference>
<dbReference type="GO" id="GO:0071555">
    <property type="term" value="P:cell wall organization"/>
    <property type="evidence" value="ECO:0007669"/>
    <property type="project" value="UniProtKB-KW"/>
</dbReference>
<dbReference type="GO" id="GO:0009252">
    <property type="term" value="P:peptidoglycan biosynthetic process"/>
    <property type="evidence" value="ECO:0007669"/>
    <property type="project" value="UniProtKB-UniRule"/>
</dbReference>
<sequence>METQRIFEGKTVDHAIEEALKYFECTRDELEIDVITKGSTGIFGIGGRKAQIRVNYVPKTKEEERSKEEETPEREAEEVHVAQAAEEEGPSQVEMEEETREEGPLREHLEAEPFMEEAKEILSELLRLSNIDATVKIEMDSQNGPYLNVESEDLSLVIGKGGQNLGAFKYVMNLMLKRRHEGCPTIEVDAQGYLEKRRQQIEASARRLAEKAKKSGRSQSLEPMNARERRFVHLAVKRIKGVTTKSVGEGDSRRVVIYPQRRRGGGGGGRPRQRRLNRQSGGRDRRH</sequence>
<dbReference type="Pfam" id="PF13083">
    <property type="entry name" value="KH_KhpA-B"/>
    <property type="match status" value="1"/>
</dbReference>
<keyword evidence="4 6" id="KW-0143">Chaperone</keyword>
<dbReference type="PANTHER" id="PTHR35800:SF1">
    <property type="entry name" value="RNA-BINDING PROTEIN KHPB"/>
    <property type="match status" value="1"/>
</dbReference>
<comment type="caution">
    <text evidence="9">The sequence shown here is derived from an EMBL/GenBank/DDBJ whole genome shotgun (WGS) entry which is preliminary data.</text>
</comment>
<dbReference type="InterPro" id="IPR036867">
    <property type="entry name" value="R3H_dom_sf"/>
</dbReference>
<keyword evidence="5 6" id="KW-0961">Cell wall biogenesis/degradation</keyword>
<dbReference type="Gene3D" id="3.30.30.80">
    <property type="entry name" value="probable RNA-binding protein from clostridium symbiosum atcc 14940"/>
    <property type="match status" value="1"/>
</dbReference>
<dbReference type="Gene3D" id="3.30.300.20">
    <property type="match status" value="1"/>
</dbReference>
<comment type="subunit">
    <text evidence="6">Forms a complex with KhpA.</text>
</comment>
<dbReference type="InterPro" id="IPR015946">
    <property type="entry name" value="KH_dom-like_a/b"/>
</dbReference>
<dbReference type="GO" id="GO:0008360">
    <property type="term" value="P:regulation of cell shape"/>
    <property type="evidence" value="ECO:0007669"/>
    <property type="project" value="UniProtKB-KW"/>
</dbReference>
<dbReference type="GO" id="GO:0003723">
    <property type="term" value="F:RNA binding"/>
    <property type="evidence" value="ECO:0007669"/>
    <property type="project" value="UniProtKB-UniRule"/>
</dbReference>
<dbReference type="EMBL" id="DRND01000072">
    <property type="protein sequence ID" value="HFC46406.1"/>
    <property type="molecule type" value="Genomic_DNA"/>
</dbReference>
<organism evidence="9">
    <name type="scientific">Dissulfuribacter thermophilus</name>
    <dbReference type="NCBI Taxonomy" id="1156395"/>
    <lineage>
        <taxon>Bacteria</taxon>
        <taxon>Pseudomonadati</taxon>
        <taxon>Thermodesulfobacteriota</taxon>
        <taxon>Dissulfuribacteria</taxon>
        <taxon>Dissulfuribacterales</taxon>
        <taxon>Dissulfuribacteraceae</taxon>
        <taxon>Dissulfuribacter</taxon>
    </lineage>
</organism>
<evidence type="ECO:0000256" key="6">
    <source>
        <dbReference type="HAMAP-Rule" id="MF_00867"/>
    </source>
</evidence>
<comment type="function">
    <text evidence="6">A probable RNA chaperone. Forms a complex with KhpA which binds to cellular RNA and controls its expression. Plays a role in peptidoglycan (PG) homeostasis and cell length regulation.</text>
</comment>
<dbReference type="Pfam" id="PF01424">
    <property type="entry name" value="R3H"/>
    <property type="match status" value="1"/>
</dbReference>
<accession>A0A7V2WSN0</accession>
<dbReference type="InterPro" id="IPR032782">
    <property type="entry name" value="KhpB_N"/>
</dbReference>
<feature type="region of interest" description="Disordered" evidence="7">
    <location>
        <begin position="60"/>
        <end position="110"/>
    </location>
</feature>
<dbReference type="InterPro" id="IPR038247">
    <property type="entry name" value="Jag_N_dom_sf"/>
</dbReference>
<evidence type="ECO:0000256" key="3">
    <source>
        <dbReference type="ARBA" id="ARBA00022960"/>
    </source>
</evidence>
<dbReference type="Pfam" id="PF14804">
    <property type="entry name" value="Jag_N"/>
    <property type="match status" value="1"/>
</dbReference>
<comment type="caution">
    <text evidence="6">Lacks conserved residue(s) required for the propagation of feature annotation.</text>
</comment>
<dbReference type="InterPro" id="IPR039247">
    <property type="entry name" value="KhpB"/>
</dbReference>
<proteinExistence type="inferred from homology"/>
<feature type="compositionally biased region" description="Basic and acidic residues" evidence="7">
    <location>
        <begin position="101"/>
        <end position="110"/>
    </location>
</feature>
<comment type="domain">
    <text evidence="6">Has an N-terminal Jag-N domain and 2 RNA-binding domains (KH and R3H).</text>
</comment>
<dbReference type="PROSITE" id="PS51061">
    <property type="entry name" value="R3H"/>
    <property type="match status" value="1"/>
</dbReference>
<dbReference type="InterPro" id="IPR034079">
    <property type="entry name" value="R3H_KhpB"/>
</dbReference>
<feature type="domain" description="R3H" evidence="8">
    <location>
        <begin position="195"/>
        <end position="261"/>
    </location>
</feature>
<dbReference type="Gene3D" id="3.30.1370.50">
    <property type="entry name" value="R3H-like domain"/>
    <property type="match status" value="1"/>
</dbReference>
<dbReference type="NCBIfam" id="NF041568">
    <property type="entry name" value="Jag_EloR"/>
    <property type="match status" value="1"/>
</dbReference>
<evidence type="ECO:0000256" key="7">
    <source>
        <dbReference type="SAM" id="MobiDB-lite"/>
    </source>
</evidence>
<comment type="similarity">
    <text evidence="6">Belongs to the KhpB RNA-binding protein family.</text>
</comment>
<gene>
    <name evidence="6" type="primary">khpB</name>
    <name evidence="6" type="synonym">eloR</name>
    <name evidence="9" type="ORF">ENJ63_00815</name>
</gene>
<evidence type="ECO:0000256" key="4">
    <source>
        <dbReference type="ARBA" id="ARBA00023186"/>
    </source>
</evidence>
<keyword evidence="1 6" id="KW-0963">Cytoplasm</keyword>
<keyword evidence="2 6" id="KW-0694">RNA-binding</keyword>
<dbReference type="CDD" id="cd02414">
    <property type="entry name" value="KH-II_Jag"/>
    <property type="match status" value="1"/>
</dbReference>
<feature type="region of interest" description="Disordered" evidence="7">
    <location>
        <begin position="244"/>
        <end position="287"/>
    </location>
</feature>
<evidence type="ECO:0000313" key="9">
    <source>
        <dbReference type="EMBL" id="HFC46406.1"/>
    </source>
</evidence>
<keyword evidence="3 6" id="KW-0133">Cell shape</keyword>
<dbReference type="HAMAP" id="MF_00867">
    <property type="entry name" value="KhpB"/>
    <property type="match status" value="1"/>
</dbReference>
<dbReference type="InterPro" id="IPR038008">
    <property type="entry name" value="Jag_KH"/>
</dbReference>
<feature type="compositionally biased region" description="Acidic residues" evidence="7">
    <location>
        <begin position="85"/>
        <end position="100"/>
    </location>
</feature>
<evidence type="ECO:0000256" key="2">
    <source>
        <dbReference type="ARBA" id="ARBA00022884"/>
    </source>
</evidence>
<dbReference type="InterPro" id="IPR001374">
    <property type="entry name" value="R3H_dom"/>
</dbReference>
<dbReference type="AlphaFoldDB" id="A0A7V2WSN0"/>
<feature type="compositionally biased region" description="Basic and acidic residues" evidence="7">
    <location>
        <begin position="60"/>
        <end position="80"/>
    </location>
</feature>
<dbReference type="PANTHER" id="PTHR35800">
    <property type="entry name" value="PROTEIN JAG"/>
    <property type="match status" value="1"/>
</dbReference>
<dbReference type="Proteomes" id="UP000885797">
    <property type="component" value="Unassembled WGS sequence"/>
</dbReference>
<comment type="subcellular location">
    <subcellularLocation>
        <location evidence="6">Cytoplasm</location>
    </subcellularLocation>
</comment>
<name>A0A7V2WSN0_9BACT</name>
<evidence type="ECO:0000259" key="8">
    <source>
        <dbReference type="PROSITE" id="PS51061"/>
    </source>
</evidence>
<dbReference type="SMART" id="SM01245">
    <property type="entry name" value="Jag_N"/>
    <property type="match status" value="1"/>
</dbReference>
<evidence type="ECO:0000256" key="5">
    <source>
        <dbReference type="ARBA" id="ARBA00023316"/>
    </source>
</evidence>
<dbReference type="SUPFAM" id="SSF82708">
    <property type="entry name" value="R3H domain"/>
    <property type="match status" value="1"/>
</dbReference>
<reference evidence="9" key="1">
    <citation type="journal article" date="2020" name="mSystems">
        <title>Genome- and Community-Level Interaction Insights into Carbon Utilization and Element Cycling Functions of Hydrothermarchaeota in Hydrothermal Sediment.</title>
        <authorList>
            <person name="Zhou Z."/>
            <person name="Liu Y."/>
            <person name="Xu W."/>
            <person name="Pan J."/>
            <person name="Luo Z.H."/>
            <person name="Li M."/>
        </authorList>
    </citation>
    <scope>NUCLEOTIDE SEQUENCE [LARGE SCALE GENOMIC DNA]</scope>
    <source>
        <strain evidence="9">HyVt-503</strain>
    </source>
</reference>
<dbReference type="SMART" id="SM00393">
    <property type="entry name" value="R3H"/>
    <property type="match status" value="1"/>
</dbReference>
<protein>
    <recommendedName>
        <fullName evidence="6">RNA-binding protein KhpB</fullName>
    </recommendedName>
    <alternativeName>
        <fullName evidence="6">RNA-binding protein EloR</fullName>
    </alternativeName>
</protein>
<evidence type="ECO:0000256" key="1">
    <source>
        <dbReference type="ARBA" id="ARBA00022490"/>
    </source>
</evidence>
<dbReference type="CDD" id="cd02644">
    <property type="entry name" value="R3H_jag"/>
    <property type="match status" value="1"/>
</dbReference>